<dbReference type="PANTHER" id="PTHR10775">
    <property type="entry name" value="OS08G0208400 PROTEIN"/>
    <property type="match status" value="1"/>
</dbReference>
<dbReference type="Pfam" id="PF02992">
    <property type="entry name" value="Transposase_21"/>
    <property type="match status" value="1"/>
</dbReference>
<protein>
    <recommendedName>
        <fullName evidence="2">Transposase</fullName>
    </recommendedName>
</protein>
<proteinExistence type="predicted"/>
<dbReference type="PANTHER" id="PTHR10775:SF185">
    <property type="entry name" value="OS08G0208400 PROTEIN"/>
    <property type="match status" value="1"/>
</dbReference>
<dbReference type="InterPro" id="IPR004242">
    <property type="entry name" value="Transposase_21"/>
</dbReference>
<sequence>MTDKTMNMILQLMKDVLPKDNLVPSSFYWARKLLSGIGLGYKKIDACRYDCALFWKENEHDNFCPVCNEPQWKYNDGKEKRIPIKSMWYFPLKPRLHRLFMSSKTASDMRWHAEKRIDVEGSLSHPADSIAWKDFDKQYPDFARDPRNIRLDLATDGFNPFGNMSTSYSMWPIILIPYNMPLYKCMKDEFFMMPLLIPGPLAPGKDIDVYLRPLIDELKELWNGVETNLLGWTTKGYSACPCCLYETDSKRIRSKICYMGHRRYLDNDHPFRKSKLFDGKPETRSKPREWTGEEVLLHLNNLEHKFDKLGKNPSKRKRKRDIEEGNWVKKCILFELLELSYN</sequence>
<dbReference type="AlphaFoldDB" id="A0AAW2TKF7"/>
<reference evidence="1" key="1">
    <citation type="submission" date="2020-06" db="EMBL/GenBank/DDBJ databases">
        <authorList>
            <person name="Li T."/>
            <person name="Hu X."/>
            <person name="Zhang T."/>
            <person name="Song X."/>
            <person name="Zhang H."/>
            <person name="Dai N."/>
            <person name="Sheng W."/>
            <person name="Hou X."/>
            <person name="Wei L."/>
        </authorList>
    </citation>
    <scope>NUCLEOTIDE SEQUENCE</scope>
    <source>
        <strain evidence="1">KEN1</strain>
        <tissue evidence="1">Leaf</tissue>
    </source>
</reference>
<dbReference type="EMBL" id="JACGWN010000014">
    <property type="protein sequence ID" value="KAL0405290.1"/>
    <property type="molecule type" value="Genomic_DNA"/>
</dbReference>
<evidence type="ECO:0008006" key="2">
    <source>
        <dbReference type="Google" id="ProtNLM"/>
    </source>
</evidence>
<name>A0AAW2TKF7_9LAMI</name>
<reference evidence="1" key="2">
    <citation type="journal article" date="2024" name="Plant">
        <title>Genomic evolution and insights into agronomic trait innovations of Sesamum species.</title>
        <authorList>
            <person name="Miao H."/>
            <person name="Wang L."/>
            <person name="Qu L."/>
            <person name="Liu H."/>
            <person name="Sun Y."/>
            <person name="Le M."/>
            <person name="Wang Q."/>
            <person name="Wei S."/>
            <person name="Zheng Y."/>
            <person name="Lin W."/>
            <person name="Duan Y."/>
            <person name="Cao H."/>
            <person name="Xiong S."/>
            <person name="Wang X."/>
            <person name="Wei L."/>
            <person name="Li C."/>
            <person name="Ma Q."/>
            <person name="Ju M."/>
            <person name="Zhao R."/>
            <person name="Li G."/>
            <person name="Mu C."/>
            <person name="Tian Q."/>
            <person name="Mei H."/>
            <person name="Zhang T."/>
            <person name="Gao T."/>
            <person name="Zhang H."/>
        </authorList>
    </citation>
    <scope>NUCLEOTIDE SEQUENCE</scope>
    <source>
        <strain evidence="1">KEN1</strain>
    </source>
</reference>
<accession>A0AAW2TKF7</accession>
<evidence type="ECO:0000313" key="1">
    <source>
        <dbReference type="EMBL" id="KAL0405290.1"/>
    </source>
</evidence>
<comment type="caution">
    <text evidence="1">The sequence shown here is derived from an EMBL/GenBank/DDBJ whole genome shotgun (WGS) entry which is preliminary data.</text>
</comment>
<gene>
    <name evidence="1" type="ORF">Slati_3842900</name>
</gene>
<organism evidence="1">
    <name type="scientific">Sesamum latifolium</name>
    <dbReference type="NCBI Taxonomy" id="2727402"/>
    <lineage>
        <taxon>Eukaryota</taxon>
        <taxon>Viridiplantae</taxon>
        <taxon>Streptophyta</taxon>
        <taxon>Embryophyta</taxon>
        <taxon>Tracheophyta</taxon>
        <taxon>Spermatophyta</taxon>
        <taxon>Magnoliopsida</taxon>
        <taxon>eudicotyledons</taxon>
        <taxon>Gunneridae</taxon>
        <taxon>Pentapetalae</taxon>
        <taxon>asterids</taxon>
        <taxon>lamiids</taxon>
        <taxon>Lamiales</taxon>
        <taxon>Pedaliaceae</taxon>
        <taxon>Sesamum</taxon>
    </lineage>
</organism>